<keyword evidence="2" id="KW-1185">Reference proteome</keyword>
<reference evidence="1 2" key="1">
    <citation type="submission" date="2017-03" db="EMBL/GenBank/DDBJ databases">
        <title>Genome of the blue death feigning beetle - Asbolus verrucosus.</title>
        <authorList>
            <person name="Rider S.D."/>
        </authorList>
    </citation>
    <scope>NUCLEOTIDE SEQUENCE [LARGE SCALE GENOMIC DNA]</scope>
    <source>
        <strain evidence="1">Butters</strain>
        <tissue evidence="1">Head and leg muscle</tissue>
    </source>
</reference>
<organism evidence="1 2">
    <name type="scientific">Asbolus verrucosus</name>
    <name type="common">Desert ironclad beetle</name>
    <dbReference type="NCBI Taxonomy" id="1661398"/>
    <lineage>
        <taxon>Eukaryota</taxon>
        <taxon>Metazoa</taxon>
        <taxon>Ecdysozoa</taxon>
        <taxon>Arthropoda</taxon>
        <taxon>Hexapoda</taxon>
        <taxon>Insecta</taxon>
        <taxon>Pterygota</taxon>
        <taxon>Neoptera</taxon>
        <taxon>Endopterygota</taxon>
        <taxon>Coleoptera</taxon>
        <taxon>Polyphaga</taxon>
        <taxon>Cucujiformia</taxon>
        <taxon>Tenebrionidae</taxon>
        <taxon>Pimeliinae</taxon>
        <taxon>Asbolus</taxon>
    </lineage>
</organism>
<proteinExistence type="predicted"/>
<comment type="caution">
    <text evidence="1">The sequence shown here is derived from an EMBL/GenBank/DDBJ whole genome shotgun (WGS) entry which is preliminary data.</text>
</comment>
<evidence type="ECO:0000313" key="1">
    <source>
        <dbReference type="EMBL" id="RZC39381.1"/>
    </source>
</evidence>
<dbReference type="OrthoDB" id="6782590at2759"/>
<evidence type="ECO:0000313" key="2">
    <source>
        <dbReference type="Proteomes" id="UP000292052"/>
    </source>
</evidence>
<protein>
    <submittedName>
        <fullName evidence="1">Uncharacterized protein</fullName>
    </submittedName>
</protein>
<gene>
    <name evidence="1" type="ORF">BDFB_013536</name>
</gene>
<sequence length="140" mass="12532">ALAAIVSAGVVGHGAGAVIAGPSGVVTPHGAIGPAGHGLGLGLGGLGGLGYGHGAVLAAPVAHSVVAGPAVGLGYGLGLGHGVGLGHGLGVVTNGGGVIGLSGHGVAVRGPATVPAVIAGPAGKIVADGLYGVPHHGHGW</sequence>
<dbReference type="AlphaFoldDB" id="A0A482W2I0"/>
<accession>A0A482W2I0</accession>
<feature type="non-terminal residue" evidence="1">
    <location>
        <position position="1"/>
    </location>
</feature>
<dbReference type="Proteomes" id="UP000292052">
    <property type="component" value="Unassembled WGS sequence"/>
</dbReference>
<dbReference type="EMBL" id="QDEB01035064">
    <property type="protein sequence ID" value="RZC39381.1"/>
    <property type="molecule type" value="Genomic_DNA"/>
</dbReference>
<name>A0A482W2I0_ASBVE</name>